<feature type="domain" description="Peptidase A1" evidence="5">
    <location>
        <begin position="1"/>
        <end position="218"/>
    </location>
</feature>
<dbReference type="PANTHER" id="PTHR47965">
    <property type="entry name" value="ASPARTYL PROTEASE-RELATED"/>
    <property type="match status" value="1"/>
</dbReference>
<dbReference type="InterPro" id="IPR032799">
    <property type="entry name" value="TAXi_C"/>
</dbReference>
<dbReference type="InterPro" id="IPR033121">
    <property type="entry name" value="PEPTIDASE_A1"/>
</dbReference>
<comment type="subcellular location">
    <subcellularLocation>
        <location evidence="1">Secreted</location>
        <location evidence="1">Extracellular space</location>
    </subcellularLocation>
</comment>
<dbReference type="InterPro" id="IPR021109">
    <property type="entry name" value="Peptidase_aspartic_dom_sf"/>
</dbReference>
<evidence type="ECO:0000259" key="5">
    <source>
        <dbReference type="PROSITE" id="PS51767"/>
    </source>
</evidence>
<dbReference type="PROSITE" id="PS51767">
    <property type="entry name" value="PEPTIDASE_A1"/>
    <property type="match status" value="1"/>
</dbReference>
<dbReference type="GO" id="GO:0006508">
    <property type="term" value="P:proteolysis"/>
    <property type="evidence" value="ECO:0007669"/>
    <property type="project" value="InterPro"/>
</dbReference>
<sequence>MIGLGRPRSSFASQVFDSFTAERKITLCLSSSSGVVSFGRGSVMMKNPYETEILKSLTFTPLVANPSSHEGFFINVNTIKINGKKVSLDTPSVAVTQLSSVVPYTTMRSSIYSKFERAYLKAAMSNNMTRVPSVEPFGVCFGSEAKVPVPVIDLVLQSEMVKWRIYGRNSMVKVSDEVMCLGLLDGGENMRDSIVIGGYQLEDVLLQFDFDSSMVGFSSSLLMRQTSCSDFKSGSMYGESV</sequence>
<dbReference type="Pfam" id="PF14541">
    <property type="entry name" value="TAXi_C"/>
    <property type="match status" value="1"/>
</dbReference>
<dbReference type="EMBL" id="JAYWIO010000008">
    <property type="protein sequence ID" value="KAK7245814.1"/>
    <property type="molecule type" value="Genomic_DNA"/>
</dbReference>
<dbReference type="Gene3D" id="2.40.70.10">
    <property type="entry name" value="Acid Proteases"/>
    <property type="match status" value="2"/>
</dbReference>
<protein>
    <recommendedName>
        <fullName evidence="5">Peptidase A1 domain-containing protein</fullName>
    </recommendedName>
</protein>
<dbReference type="GO" id="GO:0005576">
    <property type="term" value="C:extracellular region"/>
    <property type="evidence" value="ECO:0007669"/>
    <property type="project" value="UniProtKB-SubCell"/>
</dbReference>
<dbReference type="SUPFAM" id="SSF50630">
    <property type="entry name" value="Acid proteases"/>
    <property type="match status" value="1"/>
</dbReference>
<gene>
    <name evidence="6" type="ORF">RIF29_40665</name>
</gene>
<keyword evidence="7" id="KW-1185">Reference proteome</keyword>
<keyword evidence="3" id="KW-0964">Secreted</keyword>
<evidence type="ECO:0000256" key="1">
    <source>
        <dbReference type="ARBA" id="ARBA00004239"/>
    </source>
</evidence>
<dbReference type="GO" id="GO:0004190">
    <property type="term" value="F:aspartic-type endopeptidase activity"/>
    <property type="evidence" value="ECO:0007669"/>
    <property type="project" value="InterPro"/>
</dbReference>
<dbReference type="Proteomes" id="UP001372338">
    <property type="component" value="Unassembled WGS sequence"/>
</dbReference>
<keyword evidence="4" id="KW-0732">Signal</keyword>
<accession>A0AAN9E3X9</accession>
<dbReference type="AlphaFoldDB" id="A0AAN9E3X9"/>
<proteinExistence type="inferred from homology"/>
<evidence type="ECO:0000256" key="2">
    <source>
        <dbReference type="ARBA" id="ARBA00007447"/>
    </source>
</evidence>
<name>A0AAN9E3X9_CROPI</name>
<comment type="similarity">
    <text evidence="2">Belongs to the peptidase A1 family.</text>
</comment>
<dbReference type="InterPro" id="IPR001461">
    <property type="entry name" value="Aspartic_peptidase_A1"/>
</dbReference>
<evidence type="ECO:0000256" key="4">
    <source>
        <dbReference type="ARBA" id="ARBA00022729"/>
    </source>
</evidence>
<dbReference type="PANTHER" id="PTHR47965:SF46">
    <property type="entry name" value="BASIC 7S GLOBULIN-LIKE"/>
    <property type="match status" value="1"/>
</dbReference>
<dbReference type="FunFam" id="2.40.70.10:FF:000041">
    <property type="entry name" value="Basic 7S globulin"/>
    <property type="match status" value="1"/>
</dbReference>
<evidence type="ECO:0000313" key="6">
    <source>
        <dbReference type="EMBL" id="KAK7245814.1"/>
    </source>
</evidence>
<reference evidence="6 7" key="1">
    <citation type="submission" date="2024-01" db="EMBL/GenBank/DDBJ databases">
        <title>The genomes of 5 underutilized Papilionoideae crops provide insights into root nodulation and disease resistanc.</title>
        <authorList>
            <person name="Yuan L."/>
        </authorList>
    </citation>
    <scope>NUCLEOTIDE SEQUENCE [LARGE SCALE GENOMIC DNA]</scope>
    <source>
        <strain evidence="6">ZHUSHIDOU_FW_LH</strain>
        <tissue evidence="6">Leaf</tissue>
    </source>
</reference>
<comment type="caution">
    <text evidence="6">The sequence shown here is derived from an EMBL/GenBank/DDBJ whole genome shotgun (WGS) entry which is preliminary data.</text>
</comment>
<evidence type="ECO:0000256" key="3">
    <source>
        <dbReference type="ARBA" id="ARBA00022525"/>
    </source>
</evidence>
<organism evidence="6 7">
    <name type="scientific">Crotalaria pallida</name>
    <name type="common">Smooth rattlebox</name>
    <name type="synonym">Crotalaria striata</name>
    <dbReference type="NCBI Taxonomy" id="3830"/>
    <lineage>
        <taxon>Eukaryota</taxon>
        <taxon>Viridiplantae</taxon>
        <taxon>Streptophyta</taxon>
        <taxon>Embryophyta</taxon>
        <taxon>Tracheophyta</taxon>
        <taxon>Spermatophyta</taxon>
        <taxon>Magnoliopsida</taxon>
        <taxon>eudicotyledons</taxon>
        <taxon>Gunneridae</taxon>
        <taxon>Pentapetalae</taxon>
        <taxon>rosids</taxon>
        <taxon>fabids</taxon>
        <taxon>Fabales</taxon>
        <taxon>Fabaceae</taxon>
        <taxon>Papilionoideae</taxon>
        <taxon>50 kb inversion clade</taxon>
        <taxon>genistoids sensu lato</taxon>
        <taxon>core genistoids</taxon>
        <taxon>Crotalarieae</taxon>
        <taxon>Crotalaria</taxon>
    </lineage>
</organism>
<evidence type="ECO:0000313" key="7">
    <source>
        <dbReference type="Proteomes" id="UP001372338"/>
    </source>
</evidence>